<name>A0ABU4WNN9_9FIRM</name>
<sequence length="145" mass="17465">MKTKREIETYIAYYKSAIKQKKKLIQDYQKKLNKLIEKEKFKDIPFYATLISWNTYEMEAQELCLKGLKKIDKKEQIDQLIDDYSKKIDKQKTKIHGVDPDLNESTIEMWYETIANSDLMHHLVKYQGWSMFVEDLKAIQEKLYN</sequence>
<comment type="caution">
    <text evidence="1">The sequence shown here is derived from an EMBL/GenBank/DDBJ whole genome shotgun (WGS) entry which is preliminary data.</text>
</comment>
<dbReference type="RefSeq" id="WP_320325340.1">
    <property type="nucleotide sequence ID" value="NZ_JALBUS010000004.1"/>
</dbReference>
<evidence type="ECO:0000313" key="2">
    <source>
        <dbReference type="Proteomes" id="UP001285244"/>
    </source>
</evidence>
<evidence type="ECO:0008006" key="3">
    <source>
        <dbReference type="Google" id="ProtNLM"/>
    </source>
</evidence>
<accession>A0ABU4WNN9</accession>
<organism evidence="1 2">
    <name type="scientific">Absicoccus intestinalis</name>
    <dbReference type="NCBI Taxonomy" id="2926319"/>
    <lineage>
        <taxon>Bacteria</taxon>
        <taxon>Bacillati</taxon>
        <taxon>Bacillota</taxon>
        <taxon>Erysipelotrichia</taxon>
        <taxon>Erysipelotrichales</taxon>
        <taxon>Erysipelotrichaceae</taxon>
        <taxon>Absicoccus</taxon>
    </lineage>
</organism>
<reference evidence="1 2" key="1">
    <citation type="submission" date="2022-03" db="EMBL/GenBank/DDBJ databases">
        <title>Novel taxa within the pig intestine.</title>
        <authorList>
            <person name="Wylensek D."/>
            <person name="Bishof K."/>
            <person name="Afrizal A."/>
            <person name="Clavel T."/>
        </authorList>
    </citation>
    <scope>NUCLEOTIDE SEQUENCE [LARGE SCALE GENOMIC DNA]</scope>
    <source>
        <strain evidence="1 2">Cla-KB-P134</strain>
    </source>
</reference>
<protein>
    <recommendedName>
        <fullName evidence="3">DUF4268 domain-containing protein</fullName>
    </recommendedName>
</protein>
<proteinExistence type="predicted"/>
<dbReference type="Proteomes" id="UP001285244">
    <property type="component" value="Unassembled WGS sequence"/>
</dbReference>
<keyword evidence="2" id="KW-1185">Reference proteome</keyword>
<dbReference type="EMBL" id="JALBUS010000004">
    <property type="protein sequence ID" value="MDX8417029.1"/>
    <property type="molecule type" value="Genomic_DNA"/>
</dbReference>
<evidence type="ECO:0000313" key="1">
    <source>
        <dbReference type="EMBL" id="MDX8417029.1"/>
    </source>
</evidence>
<gene>
    <name evidence="1" type="ORF">MOZ64_04115</name>
</gene>